<evidence type="ECO:0000313" key="10">
    <source>
        <dbReference type="Proteomes" id="UP001331761"/>
    </source>
</evidence>
<evidence type="ECO:0000256" key="4">
    <source>
        <dbReference type="ARBA" id="ARBA00023015"/>
    </source>
</evidence>
<comment type="function">
    <text evidence="8">In NER, TFIIH acts by opening DNA around the lesion to allow the excision of the damaged oligonucleotide and its replacement by a new DNA fragment. In transcription, TFIIH has an essential role in transcription initiation. When the pre-initiation complex (PIC) has been established, TFIIH is required for promoter opening and promoter escape.</text>
</comment>
<dbReference type="EMBL" id="WIXE01004041">
    <property type="protein sequence ID" value="KAK5983394.1"/>
    <property type="molecule type" value="Genomic_DNA"/>
</dbReference>
<dbReference type="Pfam" id="PF06331">
    <property type="entry name" value="Tfb5"/>
    <property type="match status" value="1"/>
</dbReference>
<comment type="similarity">
    <text evidence="2 8">Belongs to the TFB5 family.</text>
</comment>
<dbReference type="Proteomes" id="UP001331761">
    <property type="component" value="Unassembled WGS sequence"/>
</dbReference>
<keyword evidence="4 8" id="KW-0805">Transcription regulation</keyword>
<dbReference type="GO" id="GO:0005675">
    <property type="term" value="C:transcription factor TFIIH holo complex"/>
    <property type="evidence" value="ECO:0007669"/>
    <property type="project" value="TreeGrafter"/>
</dbReference>
<evidence type="ECO:0000256" key="2">
    <source>
        <dbReference type="ARBA" id="ARBA00007470"/>
    </source>
</evidence>
<evidence type="ECO:0000256" key="7">
    <source>
        <dbReference type="ARBA" id="ARBA00023242"/>
    </source>
</evidence>
<name>A0AAN8FU22_TRICO</name>
<dbReference type="InterPro" id="IPR035935">
    <property type="entry name" value="TFB5-like_sf"/>
</dbReference>
<evidence type="ECO:0000256" key="1">
    <source>
        <dbReference type="ARBA" id="ARBA00004123"/>
    </source>
</evidence>
<keyword evidence="5 8" id="KW-0804">Transcription</keyword>
<evidence type="ECO:0000256" key="5">
    <source>
        <dbReference type="ARBA" id="ARBA00023163"/>
    </source>
</evidence>
<keyword evidence="6 8" id="KW-0234">DNA repair</keyword>
<accession>A0AAN8FU22</accession>
<keyword evidence="10" id="KW-1185">Reference proteome</keyword>
<reference evidence="9 10" key="1">
    <citation type="submission" date="2019-10" db="EMBL/GenBank/DDBJ databases">
        <title>Assembly and Annotation for the nematode Trichostrongylus colubriformis.</title>
        <authorList>
            <person name="Martin J."/>
        </authorList>
    </citation>
    <scope>NUCLEOTIDE SEQUENCE [LARGE SCALE GENOMIC DNA]</scope>
    <source>
        <strain evidence="9">G859</strain>
        <tissue evidence="9">Whole worm</tissue>
    </source>
</reference>
<comment type="subcellular location">
    <subcellularLocation>
        <location evidence="1 8">Nucleus</location>
    </subcellularLocation>
</comment>
<keyword evidence="3 8" id="KW-0227">DNA damage</keyword>
<protein>
    <recommendedName>
        <fullName evidence="8">General transcription and DNA repair factor IIH subunit TFB5</fullName>
    </recommendedName>
</protein>
<proteinExistence type="inferred from homology"/>
<comment type="subunit">
    <text evidence="8">Component of the 7-subunit TFIIH core complex.</text>
</comment>
<dbReference type="Gene3D" id="3.30.70.1220">
    <property type="entry name" value="TFB5-like"/>
    <property type="match status" value="1"/>
</dbReference>
<evidence type="ECO:0000256" key="3">
    <source>
        <dbReference type="ARBA" id="ARBA00022763"/>
    </source>
</evidence>
<dbReference type="GO" id="GO:0000439">
    <property type="term" value="C:transcription factor TFIIH core complex"/>
    <property type="evidence" value="ECO:0007669"/>
    <property type="project" value="UniProtKB-UniRule"/>
</dbReference>
<dbReference type="SMART" id="SM01395">
    <property type="entry name" value="Tbf5"/>
    <property type="match status" value="1"/>
</dbReference>
<dbReference type="GO" id="GO:0006367">
    <property type="term" value="P:transcription initiation at RNA polymerase II promoter"/>
    <property type="evidence" value="ECO:0007669"/>
    <property type="project" value="UniProtKB-UniRule"/>
</dbReference>
<keyword evidence="7 8" id="KW-0539">Nucleus</keyword>
<comment type="caution">
    <text evidence="9">The sequence shown here is derived from an EMBL/GenBank/DDBJ whole genome shotgun (WGS) entry which is preliminary data.</text>
</comment>
<evidence type="ECO:0000313" key="9">
    <source>
        <dbReference type="EMBL" id="KAK5983394.1"/>
    </source>
</evidence>
<dbReference type="PANTHER" id="PTHR28580">
    <property type="entry name" value="GENERAL TRANSCRIPTION FACTOR IIH SUBUNIT 5"/>
    <property type="match status" value="1"/>
</dbReference>
<dbReference type="SUPFAM" id="SSF142897">
    <property type="entry name" value="TFB5-like"/>
    <property type="match status" value="1"/>
</dbReference>
<dbReference type="AlphaFoldDB" id="A0AAN8FU22"/>
<sequence>MVNVKKAVLVRCDPAMRHLLIHLDESRKLGSKFIVKELDETDLFMNREIMKTLGGKLDQLMEEMNLELSDK</sequence>
<dbReference type="GO" id="GO:0006294">
    <property type="term" value="P:nucleotide-excision repair, preincision complex assembly"/>
    <property type="evidence" value="ECO:0007669"/>
    <property type="project" value="TreeGrafter"/>
</dbReference>
<evidence type="ECO:0000256" key="8">
    <source>
        <dbReference type="RuleBase" id="RU368032"/>
    </source>
</evidence>
<dbReference type="FunFam" id="3.30.70.1220:FF:000001">
    <property type="entry name" value="General transcription factor IIH subunit 5"/>
    <property type="match status" value="1"/>
</dbReference>
<evidence type="ECO:0000256" key="6">
    <source>
        <dbReference type="ARBA" id="ARBA00023204"/>
    </source>
</evidence>
<gene>
    <name evidence="9" type="ORF">GCK32_009131</name>
</gene>
<organism evidence="9 10">
    <name type="scientific">Trichostrongylus colubriformis</name>
    <name type="common">Black scour worm</name>
    <dbReference type="NCBI Taxonomy" id="6319"/>
    <lineage>
        <taxon>Eukaryota</taxon>
        <taxon>Metazoa</taxon>
        <taxon>Ecdysozoa</taxon>
        <taxon>Nematoda</taxon>
        <taxon>Chromadorea</taxon>
        <taxon>Rhabditida</taxon>
        <taxon>Rhabditina</taxon>
        <taxon>Rhabditomorpha</taxon>
        <taxon>Strongyloidea</taxon>
        <taxon>Trichostrongylidae</taxon>
        <taxon>Trichostrongylus</taxon>
    </lineage>
</organism>
<dbReference type="PANTHER" id="PTHR28580:SF1">
    <property type="entry name" value="GENERAL TRANSCRIPTION FACTOR IIH SUBUNIT 5"/>
    <property type="match status" value="1"/>
</dbReference>
<dbReference type="InterPro" id="IPR009400">
    <property type="entry name" value="TFIIH_TTDA/Tfb5"/>
</dbReference>